<dbReference type="InterPro" id="IPR036259">
    <property type="entry name" value="MFS_trans_sf"/>
</dbReference>
<evidence type="ECO:0000256" key="1">
    <source>
        <dbReference type="ARBA" id="ARBA00004651"/>
    </source>
</evidence>
<dbReference type="Gene3D" id="1.20.1250.20">
    <property type="entry name" value="MFS general substrate transporter like domains"/>
    <property type="match status" value="2"/>
</dbReference>
<dbReference type="InterPro" id="IPR020846">
    <property type="entry name" value="MFS_dom"/>
</dbReference>
<dbReference type="PANTHER" id="PTHR10924:SF6">
    <property type="entry name" value="SOLUTE CARRIER FAMILY 49 MEMBER A3"/>
    <property type="match status" value="1"/>
</dbReference>
<evidence type="ECO:0000256" key="5">
    <source>
        <dbReference type="SAM" id="Phobius"/>
    </source>
</evidence>
<feature type="transmembrane region" description="Helical" evidence="5">
    <location>
        <begin position="71"/>
        <end position="91"/>
    </location>
</feature>
<feature type="transmembrane region" description="Helical" evidence="5">
    <location>
        <begin position="300"/>
        <end position="319"/>
    </location>
</feature>
<reference evidence="7 8" key="1">
    <citation type="submission" date="2019-08" db="EMBL/GenBank/DDBJ databases">
        <title>Tsukamurella conjunctivitidis sp. nov., Tsukamurella assacharolytica sp. nov. and Tsukamurella sputae sp. nov. isolated from patients with conjunctivitis, bacteraemia (lymphoma) and respiratory infection (sputum) in Hong Kong.</title>
        <authorList>
            <person name="Fok K.M.N."/>
            <person name="Fong J.Y.H."/>
        </authorList>
    </citation>
    <scope>NUCLEOTIDE SEQUENCE [LARGE SCALE GENOMIC DNA]</scope>
    <source>
        <strain evidence="7 8">HKU70</strain>
    </source>
</reference>
<evidence type="ECO:0000313" key="7">
    <source>
        <dbReference type="EMBL" id="TWS26690.1"/>
    </source>
</evidence>
<feature type="transmembrane region" description="Helical" evidence="5">
    <location>
        <begin position="31"/>
        <end position="51"/>
    </location>
</feature>
<name>A0A5C5RW74_9ACTN</name>
<comment type="subcellular location">
    <subcellularLocation>
        <location evidence="1">Cell membrane</location>
        <topology evidence="1">Multi-pass membrane protein</topology>
    </subcellularLocation>
</comment>
<dbReference type="PROSITE" id="PS50850">
    <property type="entry name" value="MFS"/>
    <property type="match status" value="1"/>
</dbReference>
<dbReference type="GO" id="GO:0005886">
    <property type="term" value="C:plasma membrane"/>
    <property type="evidence" value="ECO:0007669"/>
    <property type="project" value="UniProtKB-SubCell"/>
</dbReference>
<dbReference type="SUPFAM" id="SSF103473">
    <property type="entry name" value="MFS general substrate transporter"/>
    <property type="match status" value="1"/>
</dbReference>
<proteinExistence type="predicted"/>
<comment type="caution">
    <text evidence="7">The sequence shown here is derived from an EMBL/GenBank/DDBJ whole genome shotgun (WGS) entry which is preliminary data.</text>
</comment>
<dbReference type="InterPro" id="IPR049680">
    <property type="entry name" value="FLVCR1-2_SLC49-like"/>
</dbReference>
<keyword evidence="3 5" id="KW-1133">Transmembrane helix</keyword>
<dbReference type="Proteomes" id="UP000319792">
    <property type="component" value="Unassembled WGS sequence"/>
</dbReference>
<feature type="transmembrane region" description="Helical" evidence="5">
    <location>
        <begin position="128"/>
        <end position="150"/>
    </location>
</feature>
<feature type="domain" description="Major facilitator superfamily (MFS) profile" evidence="6">
    <location>
        <begin position="31"/>
        <end position="411"/>
    </location>
</feature>
<dbReference type="InterPro" id="IPR011701">
    <property type="entry name" value="MFS"/>
</dbReference>
<feature type="transmembrane region" description="Helical" evidence="5">
    <location>
        <begin position="386"/>
        <end position="403"/>
    </location>
</feature>
<keyword evidence="8" id="KW-1185">Reference proteome</keyword>
<evidence type="ECO:0000259" key="6">
    <source>
        <dbReference type="PROSITE" id="PS50850"/>
    </source>
</evidence>
<dbReference type="EMBL" id="VIGV01000001">
    <property type="protein sequence ID" value="TWS26690.1"/>
    <property type="molecule type" value="Genomic_DNA"/>
</dbReference>
<evidence type="ECO:0000256" key="2">
    <source>
        <dbReference type="ARBA" id="ARBA00022692"/>
    </source>
</evidence>
<dbReference type="AlphaFoldDB" id="A0A5C5RW74"/>
<dbReference type="PANTHER" id="PTHR10924">
    <property type="entry name" value="MAJOR FACILITATOR SUPERFAMILY PROTEIN-RELATED"/>
    <property type="match status" value="1"/>
</dbReference>
<dbReference type="GO" id="GO:0022857">
    <property type="term" value="F:transmembrane transporter activity"/>
    <property type="evidence" value="ECO:0007669"/>
    <property type="project" value="InterPro"/>
</dbReference>
<evidence type="ECO:0000256" key="4">
    <source>
        <dbReference type="ARBA" id="ARBA00023136"/>
    </source>
</evidence>
<keyword evidence="2 5" id="KW-0812">Transmembrane</keyword>
<feature type="transmembrane region" description="Helical" evidence="5">
    <location>
        <begin position="235"/>
        <end position="257"/>
    </location>
</feature>
<evidence type="ECO:0000313" key="8">
    <source>
        <dbReference type="Proteomes" id="UP000319792"/>
    </source>
</evidence>
<feature type="transmembrane region" description="Helical" evidence="5">
    <location>
        <begin position="269"/>
        <end position="293"/>
    </location>
</feature>
<feature type="transmembrane region" description="Helical" evidence="5">
    <location>
        <begin position="98"/>
        <end position="116"/>
    </location>
</feature>
<accession>A0A5C5RW74</accession>
<feature type="transmembrane region" description="Helical" evidence="5">
    <location>
        <begin position="359"/>
        <end position="380"/>
    </location>
</feature>
<gene>
    <name evidence="7" type="ORF">FK268_03450</name>
</gene>
<keyword evidence="4 5" id="KW-0472">Membrane</keyword>
<sequence length="432" mass="44455">MPGATPPGRRVRAAQARAGARPTAVPQKSRWLVIIAFGLLVAATQVLVVNYAPVTNDAARHFGVSVASVGWLSQVFPLVFFLLAIPAGLALDRWFRRALVLGAMLTAAGAFVRLVADDYTWTMVGQVIAAVGQPFILNAIPRLAVAYLAAKDRTTGIALASAATFLGMVVGYLLGAFLPGVTHVHTITLVSALIAMDAAGALVLAVHFFKPLGGDEAVPSTGGLRAFRSALRNRYLRRLCAVVAIPMGTFLALATYVQPLLEPAGISESSAGLILSFTMIAGVVGSAIVPVWAERHRSEVKVMAVGIVITAGACLHLALVPSTAMAYVTLIGVGFVLLPALPIVLSLSERHAVDAESTAAGLIWMAGNLGGVIVATVISLLVGHPAIAFLALAGATALALPALRRFDALESRGAGTSGTDAGLNGDLAVTAG</sequence>
<evidence type="ECO:0000256" key="3">
    <source>
        <dbReference type="ARBA" id="ARBA00022989"/>
    </source>
</evidence>
<dbReference type="Pfam" id="PF07690">
    <property type="entry name" value="MFS_1"/>
    <property type="match status" value="1"/>
</dbReference>
<dbReference type="OrthoDB" id="6899210at2"/>
<organism evidence="7 8">
    <name type="scientific">Tsukamurella sputi</name>
    <dbReference type="NCBI Taxonomy" id="2591848"/>
    <lineage>
        <taxon>Bacteria</taxon>
        <taxon>Bacillati</taxon>
        <taxon>Actinomycetota</taxon>
        <taxon>Actinomycetes</taxon>
        <taxon>Mycobacteriales</taxon>
        <taxon>Tsukamurellaceae</taxon>
        <taxon>Tsukamurella</taxon>
    </lineage>
</organism>
<feature type="transmembrane region" description="Helical" evidence="5">
    <location>
        <begin position="157"/>
        <end position="178"/>
    </location>
</feature>
<protein>
    <submittedName>
        <fullName evidence="7">MFS transporter</fullName>
    </submittedName>
</protein>
<feature type="transmembrane region" description="Helical" evidence="5">
    <location>
        <begin position="325"/>
        <end position="347"/>
    </location>
</feature>
<feature type="transmembrane region" description="Helical" evidence="5">
    <location>
        <begin position="184"/>
        <end position="209"/>
    </location>
</feature>